<evidence type="ECO:0000259" key="7">
    <source>
        <dbReference type="Pfam" id="PF12698"/>
    </source>
</evidence>
<evidence type="ECO:0000256" key="5">
    <source>
        <dbReference type="ARBA" id="ARBA00023136"/>
    </source>
</evidence>
<dbReference type="Proteomes" id="UP000315010">
    <property type="component" value="Unassembled WGS sequence"/>
</dbReference>
<organism evidence="8 9">
    <name type="scientific">Novipirellula herctigrandis</name>
    <dbReference type="NCBI Taxonomy" id="2527986"/>
    <lineage>
        <taxon>Bacteria</taxon>
        <taxon>Pseudomonadati</taxon>
        <taxon>Planctomycetota</taxon>
        <taxon>Planctomycetia</taxon>
        <taxon>Pirellulales</taxon>
        <taxon>Pirellulaceae</taxon>
        <taxon>Novipirellula</taxon>
    </lineage>
</organism>
<feature type="transmembrane region" description="Helical" evidence="6">
    <location>
        <begin position="35"/>
        <end position="61"/>
    </location>
</feature>
<evidence type="ECO:0000256" key="2">
    <source>
        <dbReference type="ARBA" id="ARBA00022475"/>
    </source>
</evidence>
<feature type="transmembrane region" description="Helical" evidence="6">
    <location>
        <begin position="124"/>
        <end position="146"/>
    </location>
</feature>
<evidence type="ECO:0000313" key="8">
    <source>
        <dbReference type="EMBL" id="TWT82540.1"/>
    </source>
</evidence>
<feature type="domain" description="ABC-2 type transporter transmembrane" evidence="7">
    <location>
        <begin position="2"/>
        <end position="143"/>
    </location>
</feature>
<keyword evidence="5 6" id="KW-0472">Membrane</keyword>
<proteinExistence type="predicted"/>
<dbReference type="InterPro" id="IPR051449">
    <property type="entry name" value="ABC-2_transporter_component"/>
</dbReference>
<dbReference type="EMBL" id="SJPJ01000001">
    <property type="protein sequence ID" value="TWT82540.1"/>
    <property type="molecule type" value="Genomic_DNA"/>
</dbReference>
<gene>
    <name evidence="8" type="ORF">CA13_40030</name>
</gene>
<evidence type="ECO:0000313" key="9">
    <source>
        <dbReference type="Proteomes" id="UP000315010"/>
    </source>
</evidence>
<comment type="subcellular location">
    <subcellularLocation>
        <location evidence="1">Cell membrane</location>
        <topology evidence="1">Multi-pass membrane protein</topology>
    </subcellularLocation>
</comment>
<evidence type="ECO:0000256" key="3">
    <source>
        <dbReference type="ARBA" id="ARBA00022692"/>
    </source>
</evidence>
<dbReference type="InterPro" id="IPR013525">
    <property type="entry name" value="ABC2_TM"/>
</dbReference>
<reference evidence="8 9" key="1">
    <citation type="submission" date="2019-02" db="EMBL/GenBank/DDBJ databases">
        <title>Deep-cultivation of Planctomycetes and their phenomic and genomic characterization uncovers novel biology.</title>
        <authorList>
            <person name="Wiegand S."/>
            <person name="Jogler M."/>
            <person name="Boedeker C."/>
            <person name="Pinto D."/>
            <person name="Vollmers J."/>
            <person name="Rivas-Marin E."/>
            <person name="Kohn T."/>
            <person name="Peeters S.H."/>
            <person name="Heuer A."/>
            <person name="Rast P."/>
            <person name="Oberbeckmann S."/>
            <person name="Bunk B."/>
            <person name="Jeske O."/>
            <person name="Meyerdierks A."/>
            <person name="Storesund J.E."/>
            <person name="Kallscheuer N."/>
            <person name="Luecker S."/>
            <person name="Lage O.M."/>
            <person name="Pohl T."/>
            <person name="Merkel B.J."/>
            <person name="Hornburger P."/>
            <person name="Mueller R.-W."/>
            <person name="Bruemmer F."/>
            <person name="Labrenz M."/>
            <person name="Spormann A.M."/>
            <person name="Op Den Camp H."/>
            <person name="Overmann J."/>
            <person name="Amann R."/>
            <person name="Jetten M.S.M."/>
            <person name="Mascher T."/>
            <person name="Medema M.H."/>
            <person name="Devos D.P."/>
            <person name="Kaster A.-K."/>
            <person name="Ovreas L."/>
            <person name="Rohde M."/>
            <person name="Galperin M.Y."/>
            <person name="Jogler C."/>
        </authorList>
    </citation>
    <scope>NUCLEOTIDE SEQUENCE [LARGE SCALE GENOMIC DNA]</scope>
    <source>
        <strain evidence="8 9">CA13</strain>
    </source>
</reference>
<evidence type="ECO:0000256" key="1">
    <source>
        <dbReference type="ARBA" id="ARBA00004651"/>
    </source>
</evidence>
<keyword evidence="4 6" id="KW-1133">Transmembrane helix</keyword>
<sequence>MVLGKILGRFLLGVVQIVYLLVVSKLLFGIDYGGNLMLIGATLLVFAWGCASLGVLIAAVVTNQESVQGLCTLGSIAMAALGGCWWPLEIVPDFARQIGGLFPTAWAMDAMHQLISFGGGLPEIINPLLLITLFAVTTSVLAAKVLRFQ</sequence>
<feature type="transmembrane region" description="Helical" evidence="6">
    <location>
        <begin position="67"/>
        <end position="88"/>
    </location>
</feature>
<comment type="caution">
    <text evidence="8">The sequence shown here is derived from an EMBL/GenBank/DDBJ whole genome shotgun (WGS) entry which is preliminary data.</text>
</comment>
<protein>
    <submittedName>
        <fullName evidence="8">ABC-2 family transporter protein</fullName>
    </submittedName>
</protein>
<dbReference type="AlphaFoldDB" id="A0A5C5Z5S8"/>
<dbReference type="PANTHER" id="PTHR30294">
    <property type="entry name" value="MEMBRANE COMPONENT OF ABC TRANSPORTER YHHJ-RELATED"/>
    <property type="match status" value="1"/>
</dbReference>
<keyword evidence="2" id="KW-1003">Cell membrane</keyword>
<keyword evidence="9" id="KW-1185">Reference proteome</keyword>
<dbReference type="GO" id="GO:0005886">
    <property type="term" value="C:plasma membrane"/>
    <property type="evidence" value="ECO:0007669"/>
    <property type="project" value="UniProtKB-SubCell"/>
</dbReference>
<feature type="transmembrane region" description="Helical" evidence="6">
    <location>
        <begin position="6"/>
        <end position="28"/>
    </location>
</feature>
<dbReference type="Pfam" id="PF12698">
    <property type="entry name" value="ABC2_membrane_3"/>
    <property type="match status" value="1"/>
</dbReference>
<name>A0A5C5Z5S8_9BACT</name>
<dbReference type="GO" id="GO:0140359">
    <property type="term" value="F:ABC-type transporter activity"/>
    <property type="evidence" value="ECO:0007669"/>
    <property type="project" value="InterPro"/>
</dbReference>
<evidence type="ECO:0000256" key="6">
    <source>
        <dbReference type="SAM" id="Phobius"/>
    </source>
</evidence>
<evidence type="ECO:0000256" key="4">
    <source>
        <dbReference type="ARBA" id="ARBA00022989"/>
    </source>
</evidence>
<accession>A0A5C5Z5S8</accession>
<dbReference type="PANTHER" id="PTHR30294:SF38">
    <property type="entry name" value="TRANSPORT PERMEASE PROTEIN"/>
    <property type="match status" value="1"/>
</dbReference>
<keyword evidence="3 6" id="KW-0812">Transmembrane</keyword>